<dbReference type="AlphaFoldDB" id="A0A1H9IY59"/>
<dbReference type="OrthoDB" id="9759894at2"/>
<evidence type="ECO:0000313" key="5">
    <source>
        <dbReference type="Proteomes" id="UP000198634"/>
    </source>
</evidence>
<evidence type="ECO:0000313" key="4">
    <source>
        <dbReference type="EMBL" id="SEQ79459.1"/>
    </source>
</evidence>
<feature type="transmembrane region" description="Helical" evidence="2">
    <location>
        <begin position="368"/>
        <end position="389"/>
    </location>
</feature>
<feature type="transmembrane region" description="Helical" evidence="2">
    <location>
        <begin position="38"/>
        <end position="57"/>
    </location>
</feature>
<protein>
    <submittedName>
        <fullName evidence="4">TRAP transporter, 4TM/12TM fusion protein</fullName>
    </submittedName>
</protein>
<feature type="transmembrane region" description="Helical" evidence="2">
    <location>
        <begin position="436"/>
        <end position="460"/>
    </location>
</feature>
<feature type="transmembrane region" description="Helical" evidence="2">
    <location>
        <begin position="608"/>
        <end position="626"/>
    </location>
</feature>
<organism evidence="4 5">
    <name type="scientific">Thalassovita taeanensis</name>
    <dbReference type="NCBI Taxonomy" id="657014"/>
    <lineage>
        <taxon>Bacteria</taxon>
        <taxon>Pseudomonadati</taxon>
        <taxon>Pseudomonadota</taxon>
        <taxon>Alphaproteobacteria</taxon>
        <taxon>Rhodobacterales</taxon>
        <taxon>Roseobacteraceae</taxon>
        <taxon>Thalassovita</taxon>
    </lineage>
</organism>
<keyword evidence="1" id="KW-1003">Cell membrane</keyword>
<keyword evidence="1" id="KW-0813">Transport</keyword>
<accession>A0A1H9IY59</accession>
<keyword evidence="1" id="KW-0997">Cell inner membrane</keyword>
<keyword evidence="2" id="KW-0472">Membrane</keyword>
<dbReference type="STRING" id="657014.SAMN04488092_11366"/>
<comment type="subcellular location">
    <subcellularLocation>
        <location evidence="1">Cell inner membrane</location>
        <topology evidence="1">Multi-pass membrane protein</topology>
    </subcellularLocation>
</comment>
<evidence type="ECO:0000256" key="1">
    <source>
        <dbReference type="RuleBase" id="RU369079"/>
    </source>
</evidence>
<feature type="transmembrane region" description="Helical" evidence="2">
    <location>
        <begin position="583"/>
        <end position="602"/>
    </location>
</feature>
<sequence>MSSVSVNIASKVQLVLRVALILVIFGWILDIPGYFGKYYYTEQLLALVAGLAATITLTDPRWGRTPARATISLVLGLTVFIAFGYVSVRYPSLQLELASAPPGAVALGLLMVLGILEAARRQTGIFLPLLLLALVLFSMFIGPKLPDGFQTRELSFSRLSVYLALDTNALFSKILDIAAITVAPFIVFGFLLNAFGGSAVFSDLAAKLVGKYTGGPAKVSVVGSAAFGMVSGSAVANVVAVGSVSIPMMARAGYARHVAAAIEAVASTGGQLVPPIMGASAFLMAELLEMPYRDVALAAILPSLLFYAALMLAVDFEARRLKIGGTSDRLELPAQNSDAPDKHRWRYLIPVGILIYLLFFANRTAGSAGLWSAISIIAVHLIGPPAQIWHRLQDVWKGLLQSAAAISDIIILASAAGLIIGVLNLTGIAFQITLQMLAISGGDVGIMLLLTAGLSILLGLGMPTVGVYVLLATLAAPALIELGIQPIAAHMYVLYFGMVSMITPPIAIASFAAATVAAVSPWRTSFASLKVGAGVYLVPVAFVTQPELLLDGTLLETATALTRTLMGIGLLTLAAIGHMSRPIPLPVRIIAGLLAVANVLPVSALPQLGMAAVAACSLAILAWAAVPARTTPSLKHENT</sequence>
<dbReference type="NCBIfam" id="TIGR02123">
    <property type="entry name" value="TRAP_fused"/>
    <property type="match status" value="1"/>
</dbReference>
<feature type="transmembrane region" description="Helical" evidence="2">
    <location>
        <begin position="409"/>
        <end position="430"/>
    </location>
</feature>
<evidence type="ECO:0000259" key="3">
    <source>
        <dbReference type="Pfam" id="PF06808"/>
    </source>
</evidence>
<dbReference type="GO" id="GO:0022857">
    <property type="term" value="F:transmembrane transporter activity"/>
    <property type="evidence" value="ECO:0007669"/>
    <property type="project" value="UniProtKB-UniRule"/>
</dbReference>
<dbReference type="RefSeq" id="WP_090270712.1">
    <property type="nucleotide sequence ID" value="NZ_FOEP01000013.1"/>
</dbReference>
<feature type="transmembrane region" description="Helical" evidence="2">
    <location>
        <begin position="69"/>
        <end position="88"/>
    </location>
</feature>
<feature type="transmembrane region" description="Helical" evidence="2">
    <location>
        <begin position="494"/>
        <end position="519"/>
    </location>
</feature>
<name>A0A1H9IY59_9RHOB</name>
<comment type="function">
    <text evidence="1">Part of the tripartite ATP-independent periplasmic (TRAP) transport system.</text>
</comment>
<feature type="transmembrane region" description="Helical" evidence="2">
    <location>
        <begin position="526"/>
        <end position="545"/>
    </location>
</feature>
<feature type="transmembrane region" description="Helical" evidence="2">
    <location>
        <begin position="178"/>
        <end position="201"/>
    </location>
</feature>
<dbReference type="EMBL" id="FOEP01000013">
    <property type="protein sequence ID" value="SEQ79459.1"/>
    <property type="molecule type" value="Genomic_DNA"/>
</dbReference>
<evidence type="ECO:0000256" key="2">
    <source>
        <dbReference type="SAM" id="Phobius"/>
    </source>
</evidence>
<feature type="transmembrane region" description="Helical" evidence="2">
    <location>
        <begin position="100"/>
        <end position="118"/>
    </location>
</feature>
<feature type="transmembrane region" description="Helical" evidence="2">
    <location>
        <begin position="12"/>
        <end position="32"/>
    </location>
</feature>
<reference evidence="4 5" key="1">
    <citation type="submission" date="2016-10" db="EMBL/GenBank/DDBJ databases">
        <authorList>
            <person name="de Groot N.N."/>
        </authorList>
    </citation>
    <scope>NUCLEOTIDE SEQUENCE [LARGE SCALE GENOMIC DNA]</scope>
    <source>
        <strain evidence="4 5">DSM 22007</strain>
    </source>
</reference>
<dbReference type="PANTHER" id="PTHR43849:SF2">
    <property type="entry name" value="BLL3936 PROTEIN"/>
    <property type="match status" value="1"/>
</dbReference>
<feature type="domain" description="TRAP C4-dicarboxylate transport system permease DctM subunit" evidence="3">
    <location>
        <begin position="111"/>
        <end position="549"/>
    </location>
</feature>
<feature type="transmembrane region" description="Helical" evidence="2">
    <location>
        <begin position="125"/>
        <end position="142"/>
    </location>
</feature>
<dbReference type="PANTHER" id="PTHR43849">
    <property type="entry name" value="BLL3936 PROTEIN"/>
    <property type="match status" value="1"/>
</dbReference>
<feature type="transmembrane region" description="Helical" evidence="2">
    <location>
        <begin position="295"/>
        <end position="314"/>
    </location>
</feature>
<keyword evidence="2" id="KW-0812">Transmembrane</keyword>
<dbReference type="Proteomes" id="UP000198634">
    <property type="component" value="Unassembled WGS sequence"/>
</dbReference>
<feature type="transmembrane region" description="Helical" evidence="2">
    <location>
        <begin position="221"/>
        <end position="246"/>
    </location>
</feature>
<dbReference type="GO" id="GO:0005886">
    <property type="term" value="C:plasma membrane"/>
    <property type="evidence" value="ECO:0007669"/>
    <property type="project" value="UniProtKB-SubCell"/>
</dbReference>
<feature type="transmembrane region" description="Helical" evidence="2">
    <location>
        <begin position="557"/>
        <end position="576"/>
    </location>
</feature>
<dbReference type="InterPro" id="IPR010656">
    <property type="entry name" value="DctM"/>
</dbReference>
<dbReference type="Pfam" id="PF06808">
    <property type="entry name" value="DctM"/>
    <property type="match status" value="1"/>
</dbReference>
<keyword evidence="2" id="KW-1133">Transmembrane helix</keyword>
<dbReference type="InterPro" id="IPR011853">
    <property type="entry name" value="TRAP_DctM-Dct_fused"/>
</dbReference>
<gene>
    <name evidence="4" type="ORF">SAMN04488092_11366</name>
</gene>
<proteinExistence type="predicted"/>
<feature type="transmembrane region" description="Helical" evidence="2">
    <location>
        <begin position="258"/>
        <end position="283"/>
    </location>
</feature>
<keyword evidence="5" id="KW-1185">Reference proteome</keyword>
<feature type="transmembrane region" description="Helical" evidence="2">
    <location>
        <begin position="345"/>
        <end position="362"/>
    </location>
</feature>